<keyword evidence="5" id="KW-0378">Hydrolase</keyword>
<proteinExistence type="inferred from homology"/>
<dbReference type="Gene3D" id="3.40.720.10">
    <property type="entry name" value="Alkaline Phosphatase, subunit A"/>
    <property type="match status" value="1"/>
</dbReference>
<dbReference type="AlphaFoldDB" id="A0A2S8GA46"/>
<organism evidence="9 10">
    <name type="scientific">Blastopirellula marina</name>
    <dbReference type="NCBI Taxonomy" id="124"/>
    <lineage>
        <taxon>Bacteria</taxon>
        <taxon>Pseudomonadati</taxon>
        <taxon>Planctomycetota</taxon>
        <taxon>Planctomycetia</taxon>
        <taxon>Pirellulales</taxon>
        <taxon>Pirellulaceae</taxon>
        <taxon>Blastopirellula</taxon>
    </lineage>
</organism>
<dbReference type="Pfam" id="PF00884">
    <property type="entry name" value="Sulfatase"/>
    <property type="match status" value="1"/>
</dbReference>
<dbReference type="GO" id="GO:0046872">
    <property type="term" value="F:metal ion binding"/>
    <property type="evidence" value="ECO:0007669"/>
    <property type="project" value="UniProtKB-KW"/>
</dbReference>
<evidence type="ECO:0000259" key="8">
    <source>
        <dbReference type="Pfam" id="PF00884"/>
    </source>
</evidence>
<evidence type="ECO:0000256" key="5">
    <source>
        <dbReference type="ARBA" id="ARBA00022801"/>
    </source>
</evidence>
<dbReference type="Proteomes" id="UP000239388">
    <property type="component" value="Unassembled WGS sequence"/>
</dbReference>
<evidence type="ECO:0000256" key="6">
    <source>
        <dbReference type="ARBA" id="ARBA00022837"/>
    </source>
</evidence>
<dbReference type="InterPro" id="IPR050738">
    <property type="entry name" value="Sulfatase"/>
</dbReference>
<evidence type="ECO:0000256" key="4">
    <source>
        <dbReference type="ARBA" id="ARBA00022729"/>
    </source>
</evidence>
<comment type="cofactor">
    <cofactor evidence="1">
        <name>Ca(2+)</name>
        <dbReference type="ChEBI" id="CHEBI:29108"/>
    </cofactor>
</comment>
<gene>
    <name evidence="9" type="ORF">C5Y98_04130</name>
</gene>
<keyword evidence="6" id="KW-0106">Calcium</keyword>
<dbReference type="InterPro" id="IPR000917">
    <property type="entry name" value="Sulfatase_N"/>
</dbReference>
<feature type="signal peptide" evidence="7">
    <location>
        <begin position="1"/>
        <end position="24"/>
    </location>
</feature>
<dbReference type="PANTHER" id="PTHR42693:SF42">
    <property type="entry name" value="ARYLSULFATASE G"/>
    <property type="match status" value="1"/>
</dbReference>
<dbReference type="EMBL" id="PUIB01000006">
    <property type="protein sequence ID" value="PQO41151.1"/>
    <property type="molecule type" value="Genomic_DNA"/>
</dbReference>
<name>A0A2S8GA46_9BACT</name>
<evidence type="ECO:0000256" key="1">
    <source>
        <dbReference type="ARBA" id="ARBA00001913"/>
    </source>
</evidence>
<evidence type="ECO:0000256" key="2">
    <source>
        <dbReference type="ARBA" id="ARBA00008779"/>
    </source>
</evidence>
<evidence type="ECO:0000256" key="7">
    <source>
        <dbReference type="SAM" id="SignalP"/>
    </source>
</evidence>
<dbReference type="SUPFAM" id="SSF53649">
    <property type="entry name" value="Alkaline phosphatase-like"/>
    <property type="match status" value="1"/>
</dbReference>
<reference evidence="9 10" key="1">
    <citation type="submission" date="2018-02" db="EMBL/GenBank/DDBJ databases">
        <title>Comparative genomes isolates from brazilian mangrove.</title>
        <authorList>
            <person name="Araujo J.E."/>
            <person name="Taketani R.G."/>
            <person name="Silva M.C.P."/>
            <person name="Loureco M.V."/>
            <person name="Andreote F.D."/>
        </authorList>
    </citation>
    <scope>NUCLEOTIDE SEQUENCE [LARGE SCALE GENOMIC DNA]</scope>
    <source>
        <strain evidence="9 10">NAP PRIS-MGV</strain>
    </source>
</reference>
<dbReference type="InterPro" id="IPR017850">
    <property type="entry name" value="Alkaline_phosphatase_core_sf"/>
</dbReference>
<evidence type="ECO:0000313" key="10">
    <source>
        <dbReference type="Proteomes" id="UP000239388"/>
    </source>
</evidence>
<accession>A0A2S8GA46</accession>
<dbReference type="RefSeq" id="WP_105351865.1">
    <property type="nucleotide sequence ID" value="NZ_PUIB01000006.1"/>
</dbReference>
<protein>
    <submittedName>
        <fullName evidence="9">Sulfatase</fullName>
    </submittedName>
</protein>
<dbReference type="GO" id="GO:0004065">
    <property type="term" value="F:arylsulfatase activity"/>
    <property type="evidence" value="ECO:0007669"/>
    <property type="project" value="TreeGrafter"/>
</dbReference>
<comment type="similarity">
    <text evidence="2">Belongs to the sulfatase family.</text>
</comment>
<feature type="domain" description="Sulfatase N-terminal" evidence="8">
    <location>
        <begin position="28"/>
        <end position="327"/>
    </location>
</feature>
<evidence type="ECO:0000313" key="9">
    <source>
        <dbReference type="EMBL" id="PQO41151.1"/>
    </source>
</evidence>
<comment type="caution">
    <text evidence="9">The sequence shown here is derived from an EMBL/GenBank/DDBJ whole genome shotgun (WGS) entry which is preliminary data.</text>
</comment>
<keyword evidence="4 7" id="KW-0732">Signal</keyword>
<dbReference type="CDD" id="cd16027">
    <property type="entry name" value="SGSH"/>
    <property type="match status" value="1"/>
</dbReference>
<keyword evidence="3" id="KW-0479">Metal-binding</keyword>
<dbReference type="Gene3D" id="3.30.1120.10">
    <property type="match status" value="1"/>
</dbReference>
<dbReference type="PANTHER" id="PTHR42693">
    <property type="entry name" value="ARYLSULFATASE FAMILY MEMBER"/>
    <property type="match status" value="1"/>
</dbReference>
<evidence type="ECO:0000256" key="3">
    <source>
        <dbReference type="ARBA" id="ARBA00022723"/>
    </source>
</evidence>
<sequence length="440" mass="49023">MLRTLVFSLAALLAFVAVERPALAADRPNVVILLSDDQRWNDYSFQGHEAIKTPNIDHLASQSLVYQRGYVPTSLCRPSLASLFTGLYPHQNGITGNDPRENKRTNEGRAVLVDRFKKNPRLAEILGRHGYVTFQSGKWWEGNPSSGGFTSGMTHGDVTKGGRHGDVGLTIGRKTMEPVMKFIDESVAADKPFFLWYAPMMPHLPHNPPERILKKYQAEGRPLPVAKYFAMCDWWDETCGQVLDRLEEKGVADNTIVIYLCDNGWTQLAEAGGGAIGGPRGKRSVYDGGTRTPIMIRYPGHVKPAENKTALASSIDVVPTILAAVGIQTDVHFPGINLLDAEAVDKRQAIFGEIYAHDIPDYQHPEQGLFYRWVIDGDWKLIVPTGMEEGEYGPKQPALFNLKSDPEEQKNVFAEHPEVAQQLHKKLDTWWSPKVPKNAS</sequence>
<dbReference type="OrthoDB" id="246867at2"/>
<feature type="chain" id="PRO_5015777807" evidence="7">
    <location>
        <begin position="25"/>
        <end position="440"/>
    </location>
</feature>